<dbReference type="OrthoDB" id="9800977at2"/>
<feature type="binding site" evidence="12">
    <location>
        <position position="212"/>
    </location>
    <ligand>
        <name>[4Fe-4S] cluster</name>
        <dbReference type="ChEBI" id="CHEBI:49883"/>
    </ligand>
</feature>
<proteinExistence type="inferred from homology"/>
<evidence type="ECO:0000259" key="13">
    <source>
        <dbReference type="SMART" id="SM00478"/>
    </source>
</evidence>
<dbReference type="InterPro" id="IPR011257">
    <property type="entry name" value="DNA_glycosylase"/>
</dbReference>
<reference evidence="14 15" key="1">
    <citation type="submission" date="2018-11" db="EMBL/GenBank/DDBJ databases">
        <title>Genomic Encyclopedia of Type Strains, Phase IV (KMG-IV): sequencing the most valuable type-strain genomes for metagenomic binning, comparative biology and taxonomic classification.</title>
        <authorList>
            <person name="Goeker M."/>
        </authorList>
    </citation>
    <scope>NUCLEOTIDE SEQUENCE [LARGE SCALE GENOMIC DNA]</scope>
    <source>
        <strain evidence="14 15">DSM 22027</strain>
    </source>
</reference>
<dbReference type="InterPro" id="IPR003265">
    <property type="entry name" value="HhH-GPD_domain"/>
</dbReference>
<dbReference type="GO" id="GO:0046872">
    <property type="term" value="F:metal ion binding"/>
    <property type="evidence" value="ECO:0007669"/>
    <property type="project" value="UniProtKB-KW"/>
</dbReference>
<keyword evidence="11 12" id="KW-0326">Glycosidase</keyword>
<dbReference type="SMART" id="SM00478">
    <property type="entry name" value="ENDO3c"/>
    <property type="match status" value="1"/>
</dbReference>
<keyword evidence="8 12" id="KW-0238">DNA-binding</keyword>
<evidence type="ECO:0000256" key="2">
    <source>
        <dbReference type="ARBA" id="ARBA00022485"/>
    </source>
</evidence>
<evidence type="ECO:0000256" key="9">
    <source>
        <dbReference type="ARBA" id="ARBA00023204"/>
    </source>
</evidence>
<dbReference type="InterPro" id="IPR004035">
    <property type="entry name" value="Endouclease-III_FeS-bd_BS"/>
</dbReference>
<dbReference type="InterPro" id="IPR000445">
    <property type="entry name" value="HhH_motif"/>
</dbReference>
<feature type="domain" description="HhH-GPD" evidence="13">
    <location>
        <begin position="47"/>
        <end position="194"/>
    </location>
</feature>
<evidence type="ECO:0000256" key="7">
    <source>
        <dbReference type="ARBA" id="ARBA00023014"/>
    </source>
</evidence>
<dbReference type="GO" id="GO:0140078">
    <property type="term" value="F:class I DNA-(apurinic or apyrimidinic site) endonuclease activity"/>
    <property type="evidence" value="ECO:0007669"/>
    <property type="project" value="UniProtKB-EC"/>
</dbReference>
<comment type="function">
    <text evidence="12">DNA repair enzyme that has both DNA N-glycosylase activity and AP-lyase activity. The DNA N-glycosylase activity releases various damaged pyrimidines from DNA by cleaving the N-glycosidic bond, leaving an AP (apurinic/apyrimidinic) site. The AP-lyase activity cleaves the phosphodiester bond 3' to the AP site by a beta-elimination, leaving a 3'-terminal unsaturated sugar and a product with a terminal 5'-phosphate.</text>
</comment>
<dbReference type="SUPFAM" id="SSF48150">
    <property type="entry name" value="DNA-glycosylase"/>
    <property type="match status" value="1"/>
</dbReference>
<keyword evidence="14" id="KW-0540">Nuclease</keyword>
<evidence type="ECO:0000256" key="5">
    <source>
        <dbReference type="ARBA" id="ARBA00022801"/>
    </source>
</evidence>
<dbReference type="Proteomes" id="UP000276223">
    <property type="component" value="Unassembled WGS sequence"/>
</dbReference>
<feature type="binding site" evidence="12">
    <location>
        <position position="196"/>
    </location>
    <ligand>
        <name>[4Fe-4S] cluster</name>
        <dbReference type="ChEBI" id="CHEBI:49883"/>
    </ligand>
</feature>
<gene>
    <name evidence="12" type="primary">nth</name>
    <name evidence="14" type="ORF">EDC27_2492</name>
</gene>
<dbReference type="GO" id="GO:0003677">
    <property type="term" value="F:DNA binding"/>
    <property type="evidence" value="ECO:0007669"/>
    <property type="project" value="UniProtKB-UniRule"/>
</dbReference>
<dbReference type="FunFam" id="1.10.1670.10:FF:000001">
    <property type="entry name" value="Endonuclease III"/>
    <property type="match status" value="1"/>
</dbReference>
<evidence type="ECO:0000256" key="11">
    <source>
        <dbReference type="ARBA" id="ARBA00023295"/>
    </source>
</evidence>
<dbReference type="SMART" id="SM00525">
    <property type="entry name" value="FES"/>
    <property type="match status" value="1"/>
</dbReference>
<feature type="binding site" evidence="12">
    <location>
        <position position="203"/>
    </location>
    <ligand>
        <name>[4Fe-4S] cluster</name>
        <dbReference type="ChEBI" id="CHEBI:49883"/>
    </ligand>
</feature>
<organism evidence="14 15">
    <name type="scientific">Desulfosoma caldarium</name>
    <dbReference type="NCBI Taxonomy" id="610254"/>
    <lineage>
        <taxon>Bacteria</taxon>
        <taxon>Pseudomonadati</taxon>
        <taxon>Thermodesulfobacteriota</taxon>
        <taxon>Syntrophobacteria</taxon>
        <taxon>Syntrophobacterales</taxon>
        <taxon>Syntrophobacteraceae</taxon>
        <taxon>Desulfosoma</taxon>
    </lineage>
</organism>
<comment type="catalytic activity">
    <reaction evidence="12">
        <text>2'-deoxyribonucleotide-(2'-deoxyribose 5'-phosphate)-2'-deoxyribonucleotide-DNA = a 3'-end 2'-deoxyribonucleotide-(2,3-dehydro-2,3-deoxyribose 5'-phosphate)-DNA + a 5'-end 5'-phospho-2'-deoxyribonucleoside-DNA + H(+)</text>
        <dbReference type="Rhea" id="RHEA:66592"/>
        <dbReference type="Rhea" id="RHEA-COMP:13180"/>
        <dbReference type="Rhea" id="RHEA-COMP:16897"/>
        <dbReference type="Rhea" id="RHEA-COMP:17067"/>
        <dbReference type="ChEBI" id="CHEBI:15378"/>
        <dbReference type="ChEBI" id="CHEBI:136412"/>
        <dbReference type="ChEBI" id="CHEBI:157695"/>
        <dbReference type="ChEBI" id="CHEBI:167181"/>
        <dbReference type="EC" id="4.2.99.18"/>
    </reaction>
</comment>
<dbReference type="PANTHER" id="PTHR10359:SF18">
    <property type="entry name" value="ENDONUCLEASE III"/>
    <property type="match status" value="1"/>
</dbReference>
<dbReference type="GO" id="GO:0051539">
    <property type="term" value="F:4 iron, 4 sulfur cluster binding"/>
    <property type="evidence" value="ECO:0007669"/>
    <property type="project" value="UniProtKB-UniRule"/>
</dbReference>
<dbReference type="PANTHER" id="PTHR10359">
    <property type="entry name" value="A/G-SPECIFIC ADENINE GLYCOSYLASE/ENDONUCLEASE III"/>
    <property type="match status" value="1"/>
</dbReference>
<evidence type="ECO:0000256" key="8">
    <source>
        <dbReference type="ARBA" id="ARBA00023125"/>
    </source>
</evidence>
<dbReference type="Pfam" id="PF00730">
    <property type="entry name" value="HhH-GPD"/>
    <property type="match status" value="1"/>
</dbReference>
<accession>A0A3N1URK8</accession>
<dbReference type="FunFam" id="1.10.340.30:FF:000001">
    <property type="entry name" value="Endonuclease III"/>
    <property type="match status" value="1"/>
</dbReference>
<evidence type="ECO:0000256" key="12">
    <source>
        <dbReference type="HAMAP-Rule" id="MF_00942"/>
    </source>
</evidence>
<dbReference type="PIRSF" id="PIRSF001435">
    <property type="entry name" value="Nth"/>
    <property type="match status" value="1"/>
</dbReference>
<comment type="caution">
    <text evidence="14">The sequence shown here is derived from an EMBL/GenBank/DDBJ whole genome shotgun (WGS) entry which is preliminary data.</text>
</comment>
<dbReference type="EMBL" id="RJVA01000013">
    <property type="protein sequence ID" value="ROQ91207.1"/>
    <property type="molecule type" value="Genomic_DNA"/>
</dbReference>
<comment type="similarity">
    <text evidence="1 12">Belongs to the Nth/MutY family.</text>
</comment>
<dbReference type="InterPro" id="IPR004036">
    <property type="entry name" value="Endonuclease-III-like_CS2"/>
</dbReference>
<evidence type="ECO:0000313" key="14">
    <source>
        <dbReference type="EMBL" id="ROQ91207.1"/>
    </source>
</evidence>
<dbReference type="HAMAP" id="MF_00942">
    <property type="entry name" value="Nth"/>
    <property type="match status" value="1"/>
</dbReference>
<dbReference type="Pfam" id="PF00633">
    <property type="entry name" value="HHH"/>
    <property type="match status" value="1"/>
</dbReference>
<keyword evidence="9 12" id="KW-0234">DNA repair</keyword>
<sequence length="221" mass="24332">MKDSPKAQASEQERAAHILKVLHALYPDARCSLSYEDAFQLLVATILSAQCTDARVNTVTPFFFRLFPSPQAVAQASDEAIEACIQPVGLFRVKARNLKKACHMLVAEYGGKVPGTLKDLLRLPGVGRKTANVILGNAFGVAALPVDTHAARVAQRLGLTRHKDPDKIEKDLCALFPSESWVQLSHQLIQHGRQVCRSQRPLCASCALNALCETYRHGRFF</sequence>
<dbReference type="PROSITE" id="PS00764">
    <property type="entry name" value="ENDONUCLEASE_III_1"/>
    <property type="match status" value="1"/>
</dbReference>
<keyword evidence="7 12" id="KW-0411">Iron-sulfur</keyword>
<dbReference type="Gene3D" id="1.10.340.30">
    <property type="entry name" value="Hypothetical protein, domain 2"/>
    <property type="match status" value="1"/>
</dbReference>
<dbReference type="InterPro" id="IPR003651">
    <property type="entry name" value="Endonuclease3_FeS-loop_motif"/>
</dbReference>
<feature type="binding site" evidence="12">
    <location>
        <position position="206"/>
    </location>
    <ligand>
        <name>[4Fe-4S] cluster</name>
        <dbReference type="ChEBI" id="CHEBI:49883"/>
    </ligand>
</feature>
<keyword evidence="2 12" id="KW-0004">4Fe-4S</keyword>
<dbReference type="AlphaFoldDB" id="A0A3N1URK8"/>
<evidence type="ECO:0000256" key="6">
    <source>
        <dbReference type="ARBA" id="ARBA00023004"/>
    </source>
</evidence>
<keyword evidence="4 12" id="KW-0227">DNA damage</keyword>
<dbReference type="InterPro" id="IPR023170">
    <property type="entry name" value="HhH_base_excis_C"/>
</dbReference>
<keyword evidence="10 12" id="KW-0456">Lyase</keyword>
<protein>
    <recommendedName>
        <fullName evidence="12">Endonuclease III</fullName>
        <ecNumber evidence="12">4.2.99.18</ecNumber>
    </recommendedName>
    <alternativeName>
        <fullName evidence="12">DNA-(apurinic or apyrimidinic site) lyase</fullName>
    </alternativeName>
</protein>
<dbReference type="CDD" id="cd00056">
    <property type="entry name" value="ENDO3c"/>
    <property type="match status" value="1"/>
</dbReference>
<dbReference type="PROSITE" id="PS01155">
    <property type="entry name" value="ENDONUCLEASE_III_2"/>
    <property type="match status" value="1"/>
</dbReference>
<comment type="cofactor">
    <cofactor evidence="12">
        <name>[4Fe-4S] cluster</name>
        <dbReference type="ChEBI" id="CHEBI:49883"/>
    </cofactor>
    <text evidence="12">Binds 1 [4Fe-4S] cluster.</text>
</comment>
<dbReference type="RefSeq" id="WP_123290915.1">
    <property type="nucleotide sequence ID" value="NZ_RJVA01000013.1"/>
</dbReference>
<evidence type="ECO:0000256" key="3">
    <source>
        <dbReference type="ARBA" id="ARBA00022723"/>
    </source>
</evidence>
<keyword evidence="6 12" id="KW-0408">Iron</keyword>
<evidence type="ECO:0000313" key="15">
    <source>
        <dbReference type="Proteomes" id="UP000276223"/>
    </source>
</evidence>
<dbReference type="GO" id="GO:0006285">
    <property type="term" value="P:base-excision repair, AP site formation"/>
    <property type="evidence" value="ECO:0007669"/>
    <property type="project" value="TreeGrafter"/>
</dbReference>
<dbReference type="InterPro" id="IPR005759">
    <property type="entry name" value="Nth"/>
</dbReference>
<dbReference type="NCBIfam" id="TIGR01083">
    <property type="entry name" value="nth"/>
    <property type="match status" value="1"/>
</dbReference>
<keyword evidence="14" id="KW-0255">Endonuclease</keyword>
<dbReference type="GO" id="GO:0019104">
    <property type="term" value="F:DNA N-glycosylase activity"/>
    <property type="evidence" value="ECO:0007669"/>
    <property type="project" value="UniProtKB-UniRule"/>
</dbReference>
<dbReference type="EC" id="4.2.99.18" evidence="12"/>
<evidence type="ECO:0000256" key="4">
    <source>
        <dbReference type="ARBA" id="ARBA00022763"/>
    </source>
</evidence>
<keyword evidence="3 12" id="KW-0479">Metal-binding</keyword>
<keyword evidence="15" id="KW-1185">Reference proteome</keyword>
<name>A0A3N1URK8_9BACT</name>
<evidence type="ECO:0000256" key="1">
    <source>
        <dbReference type="ARBA" id="ARBA00008343"/>
    </source>
</evidence>
<dbReference type="Gene3D" id="1.10.1670.10">
    <property type="entry name" value="Helix-hairpin-Helix base-excision DNA repair enzymes (C-terminal)"/>
    <property type="match status" value="1"/>
</dbReference>
<evidence type="ECO:0000256" key="10">
    <source>
        <dbReference type="ARBA" id="ARBA00023239"/>
    </source>
</evidence>
<keyword evidence="5 12" id="KW-0378">Hydrolase</keyword>